<evidence type="ECO:0000256" key="1">
    <source>
        <dbReference type="ARBA" id="ARBA00004651"/>
    </source>
</evidence>
<dbReference type="InterPro" id="IPR036259">
    <property type="entry name" value="MFS_trans_sf"/>
</dbReference>
<organism evidence="7 8">
    <name type="scientific">Nonomuraea typhae</name>
    <dbReference type="NCBI Taxonomy" id="2603600"/>
    <lineage>
        <taxon>Bacteria</taxon>
        <taxon>Bacillati</taxon>
        <taxon>Actinomycetota</taxon>
        <taxon>Actinomycetes</taxon>
        <taxon>Streptosporangiales</taxon>
        <taxon>Streptosporangiaceae</taxon>
        <taxon>Nonomuraea</taxon>
    </lineage>
</organism>
<evidence type="ECO:0000259" key="6">
    <source>
        <dbReference type="PROSITE" id="PS50850"/>
    </source>
</evidence>
<dbReference type="InterPro" id="IPR011701">
    <property type="entry name" value="MFS"/>
</dbReference>
<dbReference type="Proteomes" id="UP001612741">
    <property type="component" value="Unassembled WGS sequence"/>
</dbReference>
<evidence type="ECO:0000256" key="2">
    <source>
        <dbReference type="ARBA" id="ARBA00022692"/>
    </source>
</evidence>
<dbReference type="PANTHER" id="PTHR23534:SF1">
    <property type="entry name" value="MAJOR FACILITATOR SUPERFAMILY PROTEIN"/>
    <property type="match status" value="1"/>
</dbReference>
<sequence length="408" mass="39473">MIRGPARSPRGVLALLAVATATGSTGLAAGGTAGALLGAELGGSSAAAGFPVALLVVGSAGGAMLVSAETGRGRRGRGLALGYLIGAAGAIVVILAAAARSFPLLLIGSVVLGVANSSVFMARYAALAVRRAEGGGLALGAVFAGTAAGAVLSPLLLGPAGAAAEAAGLPGPTGLYLVAVVAFGLAALMFMAASSPRMPLLGRAAPVLSGPGVAAPSAARVLGGLRGHRARTALVTLAVANFVMVALMTVAPVRMMGGGQGLEPIGVIVALHVAGMFAPSPISGHLVDRLGAHAVLTLGWVLLLAVSLTGLLVSVHGTLAMAIHLLVLGVGWNCGIVAGSALLAAAVPGGLRPHAEGAGEVVMQLAAMLGAPVASLITAAAGYPAYSLAGACLSLGALLYCHRSRRTE</sequence>
<dbReference type="PROSITE" id="PS50850">
    <property type="entry name" value="MFS"/>
    <property type="match status" value="1"/>
</dbReference>
<feature type="transmembrane region" description="Helical" evidence="5">
    <location>
        <begin position="294"/>
        <end position="315"/>
    </location>
</feature>
<keyword evidence="2 5" id="KW-0812">Transmembrane</keyword>
<feature type="transmembrane region" description="Helical" evidence="5">
    <location>
        <begin position="137"/>
        <end position="162"/>
    </location>
</feature>
<feature type="transmembrane region" description="Helical" evidence="5">
    <location>
        <begin position="174"/>
        <end position="193"/>
    </location>
</feature>
<keyword evidence="3 5" id="KW-1133">Transmembrane helix</keyword>
<dbReference type="InterPro" id="IPR020846">
    <property type="entry name" value="MFS_dom"/>
</dbReference>
<evidence type="ECO:0000256" key="3">
    <source>
        <dbReference type="ARBA" id="ARBA00022989"/>
    </source>
</evidence>
<comment type="caution">
    <text evidence="7">The sequence shown here is derived from an EMBL/GenBank/DDBJ whole genome shotgun (WGS) entry which is preliminary data.</text>
</comment>
<evidence type="ECO:0000256" key="4">
    <source>
        <dbReference type="ARBA" id="ARBA00023136"/>
    </source>
</evidence>
<dbReference type="Pfam" id="PF07690">
    <property type="entry name" value="MFS_1"/>
    <property type="match status" value="1"/>
</dbReference>
<feature type="transmembrane region" description="Helical" evidence="5">
    <location>
        <begin position="78"/>
        <end position="98"/>
    </location>
</feature>
<feature type="transmembrane region" description="Helical" evidence="5">
    <location>
        <begin position="233"/>
        <end position="253"/>
    </location>
</feature>
<protein>
    <submittedName>
        <fullName evidence="7">MFS transporter</fullName>
    </submittedName>
</protein>
<dbReference type="Gene3D" id="1.20.1250.20">
    <property type="entry name" value="MFS general substrate transporter like domains"/>
    <property type="match status" value="1"/>
</dbReference>
<keyword evidence="4 5" id="KW-0472">Membrane</keyword>
<name>A0ABW7Z9P4_9ACTN</name>
<feature type="transmembrane region" description="Helical" evidence="5">
    <location>
        <begin position="46"/>
        <end position="66"/>
    </location>
</feature>
<keyword evidence="8" id="KW-1185">Reference proteome</keyword>
<feature type="transmembrane region" description="Helical" evidence="5">
    <location>
        <begin position="265"/>
        <end position="282"/>
    </location>
</feature>
<feature type="transmembrane region" description="Helical" evidence="5">
    <location>
        <begin position="104"/>
        <end position="125"/>
    </location>
</feature>
<feature type="transmembrane region" description="Helical" evidence="5">
    <location>
        <begin position="383"/>
        <end position="401"/>
    </location>
</feature>
<dbReference type="RefSeq" id="WP_397090777.1">
    <property type="nucleotide sequence ID" value="NZ_JBITGY010000016.1"/>
</dbReference>
<gene>
    <name evidence="7" type="ORF">ACIBG2_46235</name>
</gene>
<accession>A0ABW7Z9P4</accession>
<dbReference type="PANTHER" id="PTHR23534">
    <property type="entry name" value="MFS PERMEASE"/>
    <property type="match status" value="1"/>
</dbReference>
<dbReference type="EMBL" id="JBITGY010000016">
    <property type="protein sequence ID" value="MFI6504853.1"/>
    <property type="molecule type" value="Genomic_DNA"/>
</dbReference>
<dbReference type="SUPFAM" id="SSF103473">
    <property type="entry name" value="MFS general substrate transporter"/>
    <property type="match status" value="1"/>
</dbReference>
<proteinExistence type="predicted"/>
<comment type="subcellular location">
    <subcellularLocation>
        <location evidence="1">Cell membrane</location>
        <topology evidence="1">Multi-pass membrane protein</topology>
    </subcellularLocation>
</comment>
<feature type="domain" description="Major facilitator superfamily (MFS) profile" evidence="6">
    <location>
        <begin position="12"/>
        <end position="408"/>
    </location>
</feature>
<evidence type="ECO:0000256" key="5">
    <source>
        <dbReference type="SAM" id="Phobius"/>
    </source>
</evidence>
<feature type="transmembrane region" description="Helical" evidence="5">
    <location>
        <begin position="321"/>
        <end position="345"/>
    </location>
</feature>
<reference evidence="7 8" key="1">
    <citation type="submission" date="2024-10" db="EMBL/GenBank/DDBJ databases">
        <title>The Natural Products Discovery Center: Release of the First 8490 Sequenced Strains for Exploring Actinobacteria Biosynthetic Diversity.</title>
        <authorList>
            <person name="Kalkreuter E."/>
            <person name="Kautsar S.A."/>
            <person name="Yang D."/>
            <person name="Bader C.D."/>
            <person name="Teijaro C.N."/>
            <person name="Fluegel L."/>
            <person name="Davis C.M."/>
            <person name="Simpson J.R."/>
            <person name="Lauterbach L."/>
            <person name="Steele A.D."/>
            <person name="Gui C."/>
            <person name="Meng S."/>
            <person name="Li G."/>
            <person name="Viehrig K."/>
            <person name="Ye F."/>
            <person name="Su P."/>
            <person name="Kiefer A.F."/>
            <person name="Nichols A."/>
            <person name="Cepeda A.J."/>
            <person name="Yan W."/>
            <person name="Fan B."/>
            <person name="Jiang Y."/>
            <person name="Adhikari A."/>
            <person name="Zheng C.-J."/>
            <person name="Schuster L."/>
            <person name="Cowan T.M."/>
            <person name="Smanski M.J."/>
            <person name="Chevrette M.G."/>
            <person name="De Carvalho L.P.S."/>
            <person name="Shen B."/>
        </authorList>
    </citation>
    <scope>NUCLEOTIDE SEQUENCE [LARGE SCALE GENOMIC DNA]</scope>
    <source>
        <strain evidence="7 8">NPDC050545</strain>
    </source>
</reference>
<evidence type="ECO:0000313" key="7">
    <source>
        <dbReference type="EMBL" id="MFI6504853.1"/>
    </source>
</evidence>
<evidence type="ECO:0000313" key="8">
    <source>
        <dbReference type="Proteomes" id="UP001612741"/>
    </source>
</evidence>